<keyword evidence="2" id="KW-1185">Reference proteome</keyword>
<protein>
    <submittedName>
        <fullName evidence="1">YaaL family protein</fullName>
    </submittedName>
</protein>
<dbReference type="EMBL" id="JBHSEC010000010">
    <property type="protein sequence ID" value="MFC4410209.1"/>
    <property type="molecule type" value="Genomic_DNA"/>
</dbReference>
<dbReference type="Proteomes" id="UP001595817">
    <property type="component" value="Unassembled WGS sequence"/>
</dbReference>
<comment type="caution">
    <text evidence="1">The sequence shown here is derived from an EMBL/GenBank/DDBJ whole genome shotgun (WGS) entry which is preliminary data.</text>
</comment>
<dbReference type="InterPro" id="IPR019644">
    <property type="entry name" value="DUF2508"/>
</dbReference>
<dbReference type="RefSeq" id="WP_378153800.1">
    <property type="nucleotide sequence ID" value="NZ_JBHSEC010000010.1"/>
</dbReference>
<name>A0ABV8X4Z2_9LACT</name>
<dbReference type="Pfam" id="PF10704">
    <property type="entry name" value="DUF2508"/>
    <property type="match status" value="1"/>
</dbReference>
<sequence>MFSRKGKLKKEYDEQLARLMNDTKKEWHQAKELESLIDDYDLNVIVQRKIAESKHFYLFKEARIRKLKLKLK</sequence>
<accession>A0ABV8X4Z2</accession>
<evidence type="ECO:0000313" key="1">
    <source>
        <dbReference type="EMBL" id="MFC4410209.1"/>
    </source>
</evidence>
<gene>
    <name evidence="1" type="ORF">ACFOZY_07120</name>
</gene>
<reference evidence="2" key="1">
    <citation type="journal article" date="2019" name="Int. J. Syst. Evol. Microbiol.">
        <title>The Global Catalogue of Microorganisms (GCM) 10K type strain sequencing project: providing services to taxonomists for standard genome sequencing and annotation.</title>
        <authorList>
            <consortium name="The Broad Institute Genomics Platform"/>
            <consortium name="The Broad Institute Genome Sequencing Center for Infectious Disease"/>
            <person name="Wu L."/>
            <person name="Ma J."/>
        </authorList>
    </citation>
    <scope>NUCLEOTIDE SEQUENCE [LARGE SCALE GENOMIC DNA]</scope>
    <source>
        <strain evidence="2">CCUG 59778</strain>
    </source>
</reference>
<organism evidence="1 2">
    <name type="scientific">Chungangia koreensis</name>
    <dbReference type="NCBI Taxonomy" id="752657"/>
    <lineage>
        <taxon>Bacteria</taxon>
        <taxon>Bacillati</taxon>
        <taxon>Bacillota</taxon>
        <taxon>Bacilli</taxon>
        <taxon>Lactobacillales</taxon>
        <taxon>Chungangia</taxon>
    </lineage>
</organism>
<proteinExistence type="predicted"/>
<evidence type="ECO:0000313" key="2">
    <source>
        <dbReference type="Proteomes" id="UP001595817"/>
    </source>
</evidence>